<keyword evidence="1" id="KW-0732">Signal</keyword>
<dbReference type="InterPro" id="IPR028994">
    <property type="entry name" value="Integrin_alpha_N"/>
</dbReference>
<accession>A0A9X3XDJ3</accession>
<dbReference type="PROSITE" id="PS51257">
    <property type="entry name" value="PROKAR_LIPOPROTEIN"/>
    <property type="match status" value="1"/>
</dbReference>
<evidence type="ECO:0000256" key="1">
    <source>
        <dbReference type="ARBA" id="ARBA00022729"/>
    </source>
</evidence>
<dbReference type="GO" id="GO:0008237">
    <property type="term" value="F:metallopeptidase activity"/>
    <property type="evidence" value="ECO:0007669"/>
    <property type="project" value="InterPro"/>
</dbReference>
<feature type="domain" description="Peptidase C-terminal archaeal/bacterial" evidence="2">
    <location>
        <begin position="616"/>
        <end position="665"/>
    </location>
</feature>
<dbReference type="SUPFAM" id="SSF69318">
    <property type="entry name" value="Integrin alpha N-terminal domain"/>
    <property type="match status" value="1"/>
</dbReference>
<dbReference type="InterPro" id="IPR013517">
    <property type="entry name" value="FG-GAP"/>
</dbReference>
<gene>
    <name evidence="3" type="ORF">KEG57_49720</name>
</gene>
<dbReference type="Gene3D" id="2.60.120.380">
    <property type="match status" value="1"/>
</dbReference>
<keyword evidence="4" id="KW-1185">Reference proteome</keyword>
<comment type="caution">
    <text evidence="3">The sequence shown here is derived from an EMBL/GenBank/DDBJ whole genome shotgun (WGS) entry which is preliminary data.</text>
</comment>
<organism evidence="3 4">
    <name type="scientific">Polyangium jinanense</name>
    <dbReference type="NCBI Taxonomy" id="2829994"/>
    <lineage>
        <taxon>Bacteria</taxon>
        <taxon>Pseudomonadati</taxon>
        <taxon>Myxococcota</taxon>
        <taxon>Polyangia</taxon>
        <taxon>Polyangiales</taxon>
        <taxon>Polyangiaceae</taxon>
        <taxon>Polyangium</taxon>
    </lineage>
</organism>
<dbReference type="Gene3D" id="3.40.390.10">
    <property type="entry name" value="Collagenase (Catalytic Domain)"/>
    <property type="match status" value="1"/>
</dbReference>
<dbReference type="AlphaFoldDB" id="A0A9X3XDJ3"/>
<dbReference type="RefSeq" id="WP_272429056.1">
    <property type="nucleotide sequence ID" value="NZ_JAGTJJ010000078.1"/>
</dbReference>
<dbReference type="PANTHER" id="PTHR46580">
    <property type="entry name" value="SENSOR KINASE-RELATED"/>
    <property type="match status" value="1"/>
</dbReference>
<dbReference type="InterPro" id="IPR024079">
    <property type="entry name" value="MetalloPept_cat_dom_sf"/>
</dbReference>
<evidence type="ECO:0000313" key="3">
    <source>
        <dbReference type="EMBL" id="MDC3988644.1"/>
    </source>
</evidence>
<dbReference type="PANTHER" id="PTHR46580:SF2">
    <property type="entry name" value="MAM DOMAIN-CONTAINING PROTEIN"/>
    <property type="match status" value="1"/>
</dbReference>
<dbReference type="Gene3D" id="2.40.128.340">
    <property type="match status" value="1"/>
</dbReference>
<name>A0A9X3XDJ3_9BACT</name>
<evidence type="ECO:0000259" key="2">
    <source>
        <dbReference type="Pfam" id="PF04151"/>
    </source>
</evidence>
<dbReference type="Gene3D" id="2.130.10.130">
    <property type="entry name" value="Integrin alpha, N-terminal"/>
    <property type="match status" value="1"/>
</dbReference>
<dbReference type="Proteomes" id="UP001151081">
    <property type="component" value="Unassembled WGS sequence"/>
</dbReference>
<dbReference type="Pfam" id="PF13517">
    <property type="entry name" value="FG-GAP_3"/>
    <property type="match status" value="1"/>
</dbReference>
<dbReference type="SUPFAM" id="SSF55486">
    <property type="entry name" value="Metalloproteases ('zincins'), catalytic domain"/>
    <property type="match status" value="1"/>
</dbReference>
<sequence length="687" mass="74813">MHIGKTYIYTITSLLMLGCGPVEGTDGGGDDGEVGAAVQAMNLQDYNGYWFEAPANNTIPVCWRNPSSEFATEKQIIREAVEASWQAMSALEFTGWNTCPATGNYLSVELFDEPTLDKWMAGRVEPAEYGLASLHNVATETHPSVRLTYNLTGAVPTPNQQIRNLAVHEFGHALGFHHEEDREDAGECHKVPTIDATWRVENLDLTELDPWGLMTHRSCRGGNDSGTRPSGMEHLANQVIHGSPSQWTHLTRNYCISAGETLYIGDFNGDGLDDLLCNQSGDGEMLIDYADIWGKFWGSEWNLVGRNFCLAGSEKLYVGDFNGDLHDDLLCNQSDDGDMFIDLADAEGQFEGSDWPLGGRNFCASAGDKLYVGKFNSDNRADLLCNKSNGDMIVDYADTSGRFLSDGNEWTDTARNFCVSASEKLYVGDFNGDGRDDLLCNQSDGEMLIDFADTAGKFEGSNWVQVRNFCHNGGQLHVADFNGDQRQDLACFDPSDGWIRFELADKNGRFDEMDMGPTPAPQADARGPLAGWCKNATLLVGQFNNVSVGRVHLPGRADLLCQKSTGSMSLQYDFSMPALSETGVSVGSGGWVHYGPFTIAIGGELNAFLTRPIPVGGLPAGDADLYVRKDVQPTLSSYDCRSNGTTSFERCSLTDAGTYYVSIYGASATTGLGAQVFLESLGIFTNP</sequence>
<dbReference type="EMBL" id="JAGTJJ010000078">
    <property type="protein sequence ID" value="MDC3988644.1"/>
    <property type="molecule type" value="Genomic_DNA"/>
</dbReference>
<dbReference type="InterPro" id="IPR007280">
    <property type="entry name" value="Peptidase_C_arc/bac"/>
</dbReference>
<reference evidence="3 4" key="1">
    <citation type="submission" date="2021-04" db="EMBL/GenBank/DDBJ databases">
        <title>Genome analysis of Polyangium sp.</title>
        <authorList>
            <person name="Li Y."/>
            <person name="Wang J."/>
        </authorList>
    </citation>
    <scope>NUCLEOTIDE SEQUENCE [LARGE SCALE GENOMIC DNA]</scope>
    <source>
        <strain evidence="3 4">SDU14</strain>
    </source>
</reference>
<evidence type="ECO:0000313" key="4">
    <source>
        <dbReference type="Proteomes" id="UP001151081"/>
    </source>
</evidence>
<dbReference type="Pfam" id="PF04151">
    <property type="entry name" value="PPC"/>
    <property type="match status" value="1"/>
</dbReference>
<protein>
    <submittedName>
        <fullName evidence="3">VCBS repeat-containing protein</fullName>
    </submittedName>
</protein>
<proteinExistence type="predicted"/>